<dbReference type="Pfam" id="PF13692">
    <property type="entry name" value="Glyco_trans_1_4"/>
    <property type="match status" value="1"/>
</dbReference>
<dbReference type="SUPFAM" id="SSF53756">
    <property type="entry name" value="UDP-Glycosyltransferase/glycogen phosphorylase"/>
    <property type="match status" value="1"/>
</dbReference>
<protein>
    <recommendedName>
        <fullName evidence="3">Glycosyltransferase</fullName>
    </recommendedName>
</protein>
<evidence type="ECO:0000313" key="2">
    <source>
        <dbReference type="Proteomes" id="UP000627715"/>
    </source>
</evidence>
<organism evidence="1 2">
    <name type="scientific">Pseudohongiella nitratireducens</name>
    <dbReference type="NCBI Taxonomy" id="1768907"/>
    <lineage>
        <taxon>Bacteria</taxon>
        <taxon>Pseudomonadati</taxon>
        <taxon>Pseudomonadota</taxon>
        <taxon>Gammaproteobacteria</taxon>
        <taxon>Pseudomonadales</taxon>
        <taxon>Pseudohongiellaceae</taxon>
        <taxon>Pseudohongiella</taxon>
    </lineage>
</organism>
<evidence type="ECO:0008006" key="3">
    <source>
        <dbReference type="Google" id="ProtNLM"/>
    </source>
</evidence>
<keyword evidence="2" id="KW-1185">Reference proteome</keyword>
<reference evidence="1" key="2">
    <citation type="submission" date="2020-09" db="EMBL/GenBank/DDBJ databases">
        <authorList>
            <person name="Sun Q."/>
            <person name="Zhou Y."/>
        </authorList>
    </citation>
    <scope>NUCLEOTIDE SEQUENCE</scope>
    <source>
        <strain evidence="1">CGMCC 1.15425</strain>
    </source>
</reference>
<dbReference type="PANTHER" id="PTHR12526:SF637">
    <property type="entry name" value="GLYCOSYLTRANSFERASE EPSF-RELATED"/>
    <property type="match status" value="1"/>
</dbReference>
<accession>A0A916QJK4</accession>
<dbReference type="Proteomes" id="UP000627715">
    <property type="component" value="Unassembled WGS sequence"/>
</dbReference>
<proteinExistence type="predicted"/>
<dbReference type="Gene3D" id="3.40.50.2000">
    <property type="entry name" value="Glycogen Phosphorylase B"/>
    <property type="match status" value="2"/>
</dbReference>
<evidence type="ECO:0000313" key="1">
    <source>
        <dbReference type="EMBL" id="GFZ77194.1"/>
    </source>
</evidence>
<dbReference type="EMBL" id="BMIY01000008">
    <property type="protein sequence ID" value="GFZ77194.1"/>
    <property type="molecule type" value="Genomic_DNA"/>
</dbReference>
<comment type="caution">
    <text evidence="1">The sequence shown here is derived from an EMBL/GenBank/DDBJ whole genome shotgun (WGS) entry which is preliminary data.</text>
</comment>
<name>A0A916QJK4_9GAMM</name>
<dbReference type="PANTHER" id="PTHR12526">
    <property type="entry name" value="GLYCOSYLTRANSFERASE"/>
    <property type="match status" value="1"/>
</dbReference>
<sequence>MADQAQKSTLSDFYRVVNLPNPIDVSKFVPISKDQARRGLGIPLNKKVILFGAMSVVDKRKGFAQLCQAIRSLSEKDIEVVVFGATDSDLSETLNQKVRLMGNISSDDKLIELYSAADVMVVPSLQENLSNAIMESMSCSLPVVGFDIGGNSDMIDHKVNGYLARPMDTEDLANGMLFVLSQLENSKLSAAAREKIVSKFSYKVVSRQYLQLFQSIL</sequence>
<reference evidence="1" key="1">
    <citation type="journal article" date="2014" name="Int. J. Syst. Evol. Microbiol.">
        <title>Complete genome sequence of Corynebacterium casei LMG S-19264T (=DSM 44701T), isolated from a smear-ripened cheese.</title>
        <authorList>
            <consortium name="US DOE Joint Genome Institute (JGI-PGF)"/>
            <person name="Walter F."/>
            <person name="Albersmeier A."/>
            <person name="Kalinowski J."/>
            <person name="Ruckert C."/>
        </authorList>
    </citation>
    <scope>NUCLEOTIDE SEQUENCE</scope>
    <source>
        <strain evidence="1">CGMCC 1.15425</strain>
    </source>
</reference>
<gene>
    <name evidence="1" type="ORF">GCM10011403_20350</name>
</gene>
<dbReference type="AlphaFoldDB" id="A0A916QJK4"/>